<accession>A0ABR2YHD5</accession>
<evidence type="ECO:0000313" key="1">
    <source>
        <dbReference type="EMBL" id="KAK9905570.1"/>
    </source>
</evidence>
<dbReference type="InterPro" id="IPR036286">
    <property type="entry name" value="LexA/Signal_pep-like_sf"/>
</dbReference>
<gene>
    <name evidence="1" type="ORF">WJX75_002342</name>
</gene>
<dbReference type="InterPro" id="IPR053307">
    <property type="entry name" value="Mitochondrial_IM_protease"/>
</dbReference>
<dbReference type="InterPro" id="IPR019533">
    <property type="entry name" value="Peptidase_S26"/>
</dbReference>
<proteinExistence type="predicted"/>
<evidence type="ECO:0000313" key="2">
    <source>
        <dbReference type="Proteomes" id="UP001491310"/>
    </source>
</evidence>
<dbReference type="Gene3D" id="2.10.109.10">
    <property type="entry name" value="Umud Fragment, subunit A"/>
    <property type="match status" value="1"/>
</dbReference>
<dbReference type="EMBL" id="JALJOT010000011">
    <property type="protein sequence ID" value="KAK9905570.1"/>
    <property type="molecule type" value="Genomic_DNA"/>
</dbReference>
<dbReference type="PANTHER" id="PTHR47040">
    <property type="entry name" value="OSJNBA0068L06.9 PROTEIN"/>
    <property type="match status" value="1"/>
</dbReference>
<protein>
    <recommendedName>
        <fullName evidence="3">LexA/Signal peptidase</fullName>
    </recommendedName>
</protein>
<sequence>MISKAWSLRYALMRAQLGLEETVTHLTSSTGSLSDAIAKGLEVYRKELTKTIFFTGAAMVPTLNSKATTSNSGDSAVDRLLMRCMPRASLRSIFSGDVVAFNSPLAPGGGDENIMVRRVAAVEGDELITDDPADASFTIPEGRCWVLADNEELKPPDVIDSRTFGPLPVENIVGRIVYYVRPNDHGVVENSKPAMAADAAVLEAELDLEKLRES</sequence>
<reference evidence="1 2" key="1">
    <citation type="journal article" date="2024" name="Nat. Commun.">
        <title>Phylogenomics reveals the evolutionary origins of lichenization in chlorophyte algae.</title>
        <authorList>
            <person name="Puginier C."/>
            <person name="Libourel C."/>
            <person name="Otte J."/>
            <person name="Skaloud P."/>
            <person name="Haon M."/>
            <person name="Grisel S."/>
            <person name="Petersen M."/>
            <person name="Berrin J.G."/>
            <person name="Delaux P.M."/>
            <person name="Dal Grande F."/>
            <person name="Keller J."/>
        </authorList>
    </citation>
    <scope>NUCLEOTIDE SEQUENCE [LARGE SCALE GENOMIC DNA]</scope>
    <source>
        <strain evidence="1 2">SAG 216-7</strain>
    </source>
</reference>
<dbReference type="SUPFAM" id="SSF51306">
    <property type="entry name" value="LexA/Signal peptidase"/>
    <property type="match status" value="1"/>
</dbReference>
<organism evidence="1 2">
    <name type="scientific">Coccomyxa subellipsoidea</name>
    <dbReference type="NCBI Taxonomy" id="248742"/>
    <lineage>
        <taxon>Eukaryota</taxon>
        <taxon>Viridiplantae</taxon>
        <taxon>Chlorophyta</taxon>
        <taxon>core chlorophytes</taxon>
        <taxon>Trebouxiophyceae</taxon>
        <taxon>Trebouxiophyceae incertae sedis</taxon>
        <taxon>Coccomyxaceae</taxon>
        <taxon>Coccomyxa</taxon>
    </lineage>
</organism>
<dbReference type="PANTHER" id="PTHR47040:SF1">
    <property type="entry name" value="MITOCHONDRIAL ATP-INDEPENDENT INNER MEMBRANE PROTEASE SUBUNIT 2"/>
    <property type="match status" value="1"/>
</dbReference>
<name>A0ABR2YHD5_9CHLO</name>
<dbReference type="Proteomes" id="UP001491310">
    <property type="component" value="Unassembled WGS sequence"/>
</dbReference>
<evidence type="ECO:0008006" key="3">
    <source>
        <dbReference type="Google" id="ProtNLM"/>
    </source>
</evidence>
<dbReference type="CDD" id="cd06530">
    <property type="entry name" value="S26_SPase_I"/>
    <property type="match status" value="1"/>
</dbReference>
<keyword evidence="2" id="KW-1185">Reference proteome</keyword>
<comment type="caution">
    <text evidence="1">The sequence shown here is derived from an EMBL/GenBank/DDBJ whole genome shotgun (WGS) entry which is preliminary data.</text>
</comment>